<evidence type="ECO:0000256" key="8">
    <source>
        <dbReference type="PIRSR" id="PIRSR617736-2"/>
    </source>
</evidence>
<keyword evidence="11" id="KW-1185">Reference proteome</keyword>
<dbReference type="PRINTS" id="PR00131">
    <property type="entry name" value="GLHYDRLASE1"/>
</dbReference>
<keyword evidence="2 9" id="KW-0378">Hydrolase</keyword>
<dbReference type="RefSeq" id="WP_178930723.1">
    <property type="nucleotide sequence ID" value="NZ_JACBAZ010000001.1"/>
</dbReference>
<dbReference type="Gene3D" id="3.20.20.80">
    <property type="entry name" value="Glycosidases"/>
    <property type="match status" value="1"/>
</dbReference>
<name>A0A851GHT3_9BACT</name>
<dbReference type="SUPFAM" id="SSF51445">
    <property type="entry name" value="(Trans)glycosidases"/>
    <property type="match status" value="1"/>
</dbReference>
<dbReference type="Pfam" id="PF00232">
    <property type="entry name" value="Glyco_hydro_1"/>
    <property type="match status" value="1"/>
</dbReference>
<keyword evidence="5 9" id="KW-0326">Glycosidase</keyword>
<feature type="binding site" evidence="8">
    <location>
        <position position="315"/>
    </location>
    <ligand>
        <name>substrate</name>
    </ligand>
</feature>
<sequence length="472" mass="54173">MPNLHTQDPFFPDAFVWGAATASAQIEGGWNQDGRGPSIWDVFCRQEGNVLNGDTTSQACDFYNRWHDDIALMSQMGLQAFRFSISWSRVFPDGTGEINQAGLDFYSQLVDALLANGIRPYVTLYHWDLPQALQLKGGWLNRDIADWFTRYTETLVQCLGDRVKDWITFNEPQIFLGFGYSDGTHAPGVSLPHEEVFQAAHHVNLAHGRATKKIREFVKDAKVGIAIATKIGIPADEHDPAHIEAARKATIHPEWKDGSDKHTTYLNNAWWPDPMIHGRYPEILEKHLPGFLDQFPASDMEEICQPLDFFGYNYYFGIVVEPADNEKGWQALPEQAGEPRTMIGWPVHPSGLYWASRFFYDAYQLPLYVFENGLSSMDWVDTEGNVKDHHRIDFLTRYLAQYSRAHEDNIPLAGYFHWSLMDNFEWAQGYRERFGLIHVDYQTLKRTPKESAIWYQKVIQSNGKHLFSPSIT</sequence>
<dbReference type="AlphaFoldDB" id="A0A851GHT3"/>
<feature type="active site" description="Proton donor" evidence="7">
    <location>
        <position position="171"/>
    </location>
</feature>
<evidence type="ECO:0000256" key="1">
    <source>
        <dbReference type="ARBA" id="ARBA00010838"/>
    </source>
</evidence>
<dbReference type="InterPro" id="IPR017853">
    <property type="entry name" value="GH"/>
</dbReference>
<proteinExistence type="inferred from homology"/>
<feature type="binding site" evidence="8">
    <location>
        <position position="25"/>
    </location>
    <ligand>
        <name>substrate</name>
    </ligand>
</feature>
<comment type="similarity">
    <text evidence="1 9">Belongs to the glycosyl hydrolase 1 family.</text>
</comment>
<feature type="active site" description="Nucleophile" evidence="7">
    <location>
        <position position="371"/>
    </location>
</feature>
<dbReference type="Proteomes" id="UP000557872">
    <property type="component" value="Unassembled WGS sequence"/>
</dbReference>
<organism evidence="10 11">
    <name type="scientific">Oceaniferula marina</name>
    <dbReference type="NCBI Taxonomy" id="2748318"/>
    <lineage>
        <taxon>Bacteria</taxon>
        <taxon>Pseudomonadati</taxon>
        <taxon>Verrucomicrobiota</taxon>
        <taxon>Verrucomicrobiia</taxon>
        <taxon>Verrucomicrobiales</taxon>
        <taxon>Verrucomicrobiaceae</taxon>
        <taxon>Oceaniferula</taxon>
    </lineage>
</organism>
<feature type="binding site" evidence="8">
    <location>
        <begin position="425"/>
        <end position="426"/>
    </location>
    <ligand>
        <name>substrate</name>
    </ligand>
</feature>
<comment type="catalytic activity">
    <reaction evidence="9">
        <text>Hydrolysis of terminal, non-reducing beta-D-glucosyl residues with release of beta-D-glucose.</text>
        <dbReference type="EC" id="3.2.1.21"/>
    </reaction>
</comment>
<reference evidence="10 11" key="1">
    <citation type="submission" date="2020-07" db="EMBL/GenBank/DDBJ databases">
        <title>Roseicoccus Jingziensis gen. nov., sp. nov., isolated from coastal seawater.</title>
        <authorList>
            <person name="Feng X."/>
        </authorList>
    </citation>
    <scope>NUCLEOTIDE SEQUENCE [LARGE SCALE GENOMIC DNA]</scope>
    <source>
        <strain evidence="10 11">N1E253</strain>
    </source>
</reference>
<evidence type="ECO:0000313" key="10">
    <source>
        <dbReference type="EMBL" id="NWK54180.1"/>
    </source>
</evidence>
<accession>A0A851GHT3</accession>
<feature type="binding site" evidence="8">
    <location>
        <position position="126"/>
    </location>
    <ligand>
        <name>substrate</name>
    </ligand>
</feature>
<evidence type="ECO:0000313" key="11">
    <source>
        <dbReference type="Proteomes" id="UP000557872"/>
    </source>
</evidence>
<evidence type="ECO:0000256" key="6">
    <source>
        <dbReference type="ARBA" id="ARBA00023326"/>
    </source>
</evidence>
<dbReference type="GO" id="GO:0030245">
    <property type="term" value="P:cellulose catabolic process"/>
    <property type="evidence" value="ECO:0007669"/>
    <property type="project" value="UniProtKB-KW"/>
</dbReference>
<dbReference type="FunFam" id="3.20.20.80:FF:000004">
    <property type="entry name" value="Beta-glucosidase 6-phospho-beta-glucosidase"/>
    <property type="match status" value="1"/>
</dbReference>
<dbReference type="InterPro" id="IPR017736">
    <property type="entry name" value="Glyco_hydro_1_beta-glucosidase"/>
</dbReference>
<comment type="caution">
    <text evidence="10">The sequence shown here is derived from an EMBL/GenBank/DDBJ whole genome shotgun (WGS) entry which is preliminary data.</text>
</comment>
<gene>
    <name evidence="10" type="ORF">HW115_01040</name>
</gene>
<dbReference type="PANTHER" id="PTHR10353:SF36">
    <property type="entry name" value="LP05116P"/>
    <property type="match status" value="1"/>
</dbReference>
<feature type="binding site" evidence="8">
    <location>
        <position position="170"/>
    </location>
    <ligand>
        <name>substrate</name>
    </ligand>
</feature>
<evidence type="ECO:0000256" key="4">
    <source>
        <dbReference type="ARBA" id="ARBA00023277"/>
    </source>
</evidence>
<dbReference type="GO" id="GO:0008422">
    <property type="term" value="F:beta-glucosidase activity"/>
    <property type="evidence" value="ECO:0007669"/>
    <property type="project" value="UniProtKB-EC"/>
</dbReference>
<keyword evidence="6" id="KW-0624">Polysaccharide degradation</keyword>
<dbReference type="InterPro" id="IPR001360">
    <property type="entry name" value="Glyco_hydro_1"/>
</dbReference>
<keyword evidence="4" id="KW-0119">Carbohydrate metabolism</keyword>
<dbReference type="EC" id="3.2.1.21" evidence="9"/>
<dbReference type="NCBIfam" id="TIGR03356">
    <property type="entry name" value="BGL"/>
    <property type="match status" value="1"/>
</dbReference>
<evidence type="ECO:0000256" key="7">
    <source>
        <dbReference type="PIRSR" id="PIRSR617736-1"/>
    </source>
</evidence>
<dbReference type="GO" id="GO:0005829">
    <property type="term" value="C:cytosol"/>
    <property type="evidence" value="ECO:0007669"/>
    <property type="project" value="TreeGrafter"/>
</dbReference>
<evidence type="ECO:0000256" key="5">
    <source>
        <dbReference type="ARBA" id="ARBA00023295"/>
    </source>
</evidence>
<evidence type="ECO:0000256" key="9">
    <source>
        <dbReference type="RuleBase" id="RU361175"/>
    </source>
</evidence>
<evidence type="ECO:0000256" key="3">
    <source>
        <dbReference type="ARBA" id="ARBA00023001"/>
    </source>
</evidence>
<evidence type="ECO:0000256" key="2">
    <source>
        <dbReference type="ARBA" id="ARBA00022801"/>
    </source>
</evidence>
<dbReference type="PANTHER" id="PTHR10353">
    <property type="entry name" value="GLYCOSYL HYDROLASE"/>
    <property type="match status" value="1"/>
</dbReference>
<keyword evidence="3" id="KW-0136">Cellulose degradation</keyword>
<feature type="binding site" evidence="8">
    <location>
        <position position="418"/>
    </location>
    <ligand>
        <name>substrate</name>
    </ligand>
</feature>
<protein>
    <recommendedName>
        <fullName evidence="9">Beta-glucosidase</fullName>
        <ecNumber evidence="9">3.2.1.21</ecNumber>
    </recommendedName>
</protein>
<dbReference type="EMBL" id="JACBAZ010000001">
    <property type="protein sequence ID" value="NWK54180.1"/>
    <property type="molecule type" value="Genomic_DNA"/>
</dbReference>